<proteinExistence type="predicted"/>
<evidence type="ECO:0000256" key="1">
    <source>
        <dbReference type="SAM" id="Phobius"/>
    </source>
</evidence>
<dbReference type="EMBL" id="MN738970">
    <property type="protein sequence ID" value="QHT33646.1"/>
    <property type="molecule type" value="Genomic_DNA"/>
</dbReference>
<keyword evidence="1" id="KW-1133">Transmembrane helix</keyword>
<organism evidence="2">
    <name type="scientific">viral metagenome</name>
    <dbReference type="NCBI Taxonomy" id="1070528"/>
    <lineage>
        <taxon>unclassified sequences</taxon>
        <taxon>metagenomes</taxon>
        <taxon>organismal metagenomes</taxon>
    </lineage>
</organism>
<dbReference type="AlphaFoldDB" id="A0A6C0EWW0"/>
<feature type="transmembrane region" description="Helical" evidence="1">
    <location>
        <begin position="6"/>
        <end position="24"/>
    </location>
</feature>
<name>A0A6C0EWW0_9ZZZZ</name>
<feature type="transmembrane region" description="Helical" evidence="1">
    <location>
        <begin position="63"/>
        <end position="81"/>
    </location>
</feature>
<feature type="transmembrane region" description="Helical" evidence="1">
    <location>
        <begin position="31"/>
        <end position="51"/>
    </location>
</feature>
<reference evidence="2" key="1">
    <citation type="journal article" date="2020" name="Nature">
        <title>Giant virus diversity and host interactions through global metagenomics.</title>
        <authorList>
            <person name="Schulz F."/>
            <person name="Roux S."/>
            <person name="Paez-Espino D."/>
            <person name="Jungbluth S."/>
            <person name="Walsh D.A."/>
            <person name="Denef V.J."/>
            <person name="McMahon K.D."/>
            <person name="Konstantinidis K.T."/>
            <person name="Eloe-Fadrosh E.A."/>
            <person name="Kyrpides N.C."/>
            <person name="Woyke T."/>
        </authorList>
    </citation>
    <scope>NUCLEOTIDE SEQUENCE</scope>
    <source>
        <strain evidence="2">GVMAG-M-3300009161-36</strain>
    </source>
</reference>
<protein>
    <submittedName>
        <fullName evidence="2">Uncharacterized protein</fullName>
    </submittedName>
</protein>
<accession>A0A6C0EWW0</accession>
<evidence type="ECO:0000313" key="2">
    <source>
        <dbReference type="EMBL" id="QHT33646.1"/>
    </source>
</evidence>
<keyword evidence="1" id="KW-0812">Transmembrane</keyword>
<keyword evidence="1" id="KW-0472">Membrane</keyword>
<sequence length="83" mass="9304">MDLYGYGPIIKGISLAFLCFMVAFKNCKVPILFFILYGIGSLAFVTHLLTIKNQNGSIVDAGIYEQYFNIVLCVLTVLFMLNK</sequence>